<evidence type="ECO:0000256" key="1">
    <source>
        <dbReference type="SAM" id="SignalP"/>
    </source>
</evidence>
<feature type="signal peptide" evidence="1">
    <location>
        <begin position="1"/>
        <end position="31"/>
    </location>
</feature>
<dbReference type="PROSITE" id="PS51257">
    <property type="entry name" value="PROKAR_LIPOPROTEIN"/>
    <property type="match status" value="1"/>
</dbReference>
<dbReference type="RefSeq" id="WP_386411770.1">
    <property type="nucleotide sequence ID" value="NZ_JBHSZO010000004.1"/>
</dbReference>
<dbReference type="Proteomes" id="UP001596413">
    <property type="component" value="Unassembled WGS sequence"/>
</dbReference>
<organism evidence="2 3">
    <name type="scientific">Streptomyces polyrhachis</name>
    <dbReference type="NCBI Taxonomy" id="1282885"/>
    <lineage>
        <taxon>Bacteria</taxon>
        <taxon>Bacillati</taxon>
        <taxon>Actinomycetota</taxon>
        <taxon>Actinomycetes</taxon>
        <taxon>Kitasatosporales</taxon>
        <taxon>Streptomycetaceae</taxon>
        <taxon>Streptomyces</taxon>
    </lineage>
</organism>
<name>A0ABW2GCX8_9ACTN</name>
<evidence type="ECO:0000313" key="2">
    <source>
        <dbReference type="EMBL" id="MFC7217236.1"/>
    </source>
</evidence>
<evidence type="ECO:0000313" key="3">
    <source>
        <dbReference type="Proteomes" id="UP001596413"/>
    </source>
</evidence>
<keyword evidence="3" id="KW-1185">Reference proteome</keyword>
<feature type="chain" id="PRO_5045653991" description="Lipoprotein" evidence="1">
    <location>
        <begin position="32"/>
        <end position="193"/>
    </location>
</feature>
<dbReference type="EMBL" id="JBHSZO010000004">
    <property type="protein sequence ID" value="MFC7217236.1"/>
    <property type="molecule type" value="Genomic_DNA"/>
</dbReference>
<accession>A0ABW2GCX8</accession>
<sequence>MKHRPAPRRPLVSAAALLAATALTSACGSGAKDAADAPVPEGWKSVSAPTVTLAYPPAWSEQPAGERAEENDVFVYLKAGGRYTGAISVQSDFQKVSTVTEAAGVATAGLMQTTTVKEGTETVDLHGTEAKRVDFTYKSSGEYGTAPEGTVVNGLVLTGLDSKKKIFAVRIEAGEGSLSAGDTRKIIDSITVK</sequence>
<dbReference type="InterPro" id="IPR006311">
    <property type="entry name" value="TAT_signal"/>
</dbReference>
<gene>
    <name evidence="2" type="ORF">ACFQLX_03475</name>
</gene>
<protein>
    <recommendedName>
        <fullName evidence="4">Lipoprotein</fullName>
    </recommendedName>
</protein>
<evidence type="ECO:0008006" key="4">
    <source>
        <dbReference type="Google" id="ProtNLM"/>
    </source>
</evidence>
<comment type="caution">
    <text evidence="2">The sequence shown here is derived from an EMBL/GenBank/DDBJ whole genome shotgun (WGS) entry which is preliminary data.</text>
</comment>
<keyword evidence="1" id="KW-0732">Signal</keyword>
<dbReference type="PROSITE" id="PS51318">
    <property type="entry name" value="TAT"/>
    <property type="match status" value="1"/>
</dbReference>
<reference evidence="3" key="1">
    <citation type="journal article" date="2019" name="Int. J. Syst. Evol. Microbiol.">
        <title>The Global Catalogue of Microorganisms (GCM) 10K type strain sequencing project: providing services to taxonomists for standard genome sequencing and annotation.</title>
        <authorList>
            <consortium name="The Broad Institute Genomics Platform"/>
            <consortium name="The Broad Institute Genome Sequencing Center for Infectious Disease"/>
            <person name="Wu L."/>
            <person name="Ma J."/>
        </authorList>
    </citation>
    <scope>NUCLEOTIDE SEQUENCE [LARGE SCALE GENOMIC DNA]</scope>
    <source>
        <strain evidence="3">CGMCC 1.13681</strain>
    </source>
</reference>
<proteinExistence type="predicted"/>